<keyword evidence="4 5" id="KW-0472">Membrane</keyword>
<dbReference type="InterPro" id="IPR010096">
    <property type="entry name" value="NADH-Q_OxRdtase_suN/2"/>
</dbReference>
<evidence type="ECO:0000256" key="3">
    <source>
        <dbReference type="ARBA" id="ARBA00022989"/>
    </source>
</evidence>
<proteinExistence type="inferred from homology"/>
<feature type="transmembrane region" description="Helical" evidence="5">
    <location>
        <begin position="335"/>
        <end position="354"/>
    </location>
</feature>
<feature type="transmembrane region" description="Helical" evidence="5">
    <location>
        <begin position="47"/>
        <end position="68"/>
    </location>
</feature>
<gene>
    <name evidence="5 8" type="primary">nuoN</name>
    <name evidence="8" type="ORF">GCM10025862_02710</name>
</gene>
<keyword evidence="5" id="KW-1003">Cell membrane</keyword>
<keyword evidence="5" id="KW-0874">Quinone</keyword>
<evidence type="ECO:0000256" key="5">
    <source>
        <dbReference type="HAMAP-Rule" id="MF_00445"/>
    </source>
</evidence>
<accession>A0ABQ6HIC3</accession>
<name>A0ABQ6HIC3_9MICO</name>
<evidence type="ECO:0000256" key="2">
    <source>
        <dbReference type="ARBA" id="ARBA00022692"/>
    </source>
</evidence>
<dbReference type="InterPro" id="IPR001750">
    <property type="entry name" value="ND/Mrp_TM"/>
</dbReference>
<dbReference type="Pfam" id="PF00361">
    <property type="entry name" value="Proton_antipo_M"/>
    <property type="match status" value="1"/>
</dbReference>
<feature type="transmembrane region" description="Helical" evidence="5">
    <location>
        <begin position="485"/>
        <end position="510"/>
    </location>
</feature>
<keyword evidence="9" id="KW-1185">Reference proteome</keyword>
<comment type="subunit">
    <text evidence="5">NDH-1 is composed of 14 different subunits. Subunits NuoA, H, J, K, L, M, N constitute the membrane sector of the complex.</text>
</comment>
<reference evidence="9" key="1">
    <citation type="journal article" date="2019" name="Int. J. Syst. Evol. Microbiol.">
        <title>The Global Catalogue of Microorganisms (GCM) 10K type strain sequencing project: providing services to taxonomists for standard genome sequencing and annotation.</title>
        <authorList>
            <consortium name="The Broad Institute Genomics Platform"/>
            <consortium name="The Broad Institute Genome Sequencing Center for Infectious Disease"/>
            <person name="Wu L."/>
            <person name="Ma J."/>
        </authorList>
    </citation>
    <scope>NUCLEOTIDE SEQUENCE [LARGE SCALE GENOMIC DNA]</scope>
    <source>
        <strain evidence="9">NBRC 105830</strain>
    </source>
</reference>
<keyword evidence="5" id="KW-0520">NAD</keyword>
<comment type="catalytic activity">
    <reaction evidence="5">
        <text>a quinone + NADH + 5 H(+)(in) = a quinol + NAD(+) + 4 H(+)(out)</text>
        <dbReference type="Rhea" id="RHEA:57888"/>
        <dbReference type="ChEBI" id="CHEBI:15378"/>
        <dbReference type="ChEBI" id="CHEBI:24646"/>
        <dbReference type="ChEBI" id="CHEBI:57540"/>
        <dbReference type="ChEBI" id="CHEBI:57945"/>
        <dbReference type="ChEBI" id="CHEBI:132124"/>
    </reaction>
</comment>
<keyword evidence="5" id="KW-0813">Transport</keyword>
<dbReference type="HAMAP" id="MF_00445">
    <property type="entry name" value="NDH1_NuoN_1"/>
    <property type="match status" value="1"/>
</dbReference>
<dbReference type="EMBL" id="BSUJ01000001">
    <property type="protein sequence ID" value="GMA18250.1"/>
    <property type="molecule type" value="Genomic_DNA"/>
</dbReference>
<protein>
    <recommendedName>
        <fullName evidence="5">NADH-quinone oxidoreductase subunit N</fullName>
        <ecNumber evidence="5">7.1.1.-</ecNumber>
    </recommendedName>
    <alternativeName>
        <fullName evidence="5">NADH dehydrogenase I subunit N</fullName>
    </alternativeName>
    <alternativeName>
        <fullName evidence="5">NDH-1 subunit N</fullName>
    </alternativeName>
</protein>
<evidence type="ECO:0000256" key="1">
    <source>
        <dbReference type="ARBA" id="ARBA00004127"/>
    </source>
</evidence>
<feature type="transmembrane region" description="Helical" evidence="5">
    <location>
        <begin position="195"/>
        <end position="219"/>
    </location>
</feature>
<comment type="subcellular location">
    <subcellularLocation>
        <location evidence="5">Cell membrane</location>
        <topology evidence="5">Multi-pass membrane protein</topology>
    </subcellularLocation>
    <subcellularLocation>
        <location evidence="1">Endomembrane system</location>
        <topology evidence="1">Multi-pass membrane protein</topology>
    </subcellularLocation>
    <subcellularLocation>
        <location evidence="6">Membrane</location>
        <topology evidence="6">Multi-pass membrane protein</topology>
    </subcellularLocation>
</comment>
<dbReference type="PANTHER" id="PTHR22773">
    <property type="entry name" value="NADH DEHYDROGENASE"/>
    <property type="match status" value="1"/>
</dbReference>
<dbReference type="Proteomes" id="UP001157109">
    <property type="component" value="Unassembled WGS sequence"/>
</dbReference>
<feature type="transmembrane region" description="Helical" evidence="5">
    <location>
        <begin position="20"/>
        <end position="40"/>
    </location>
</feature>
<organism evidence="8 9">
    <name type="scientific">Arsenicicoccus piscis</name>
    <dbReference type="NCBI Taxonomy" id="673954"/>
    <lineage>
        <taxon>Bacteria</taxon>
        <taxon>Bacillati</taxon>
        <taxon>Actinomycetota</taxon>
        <taxon>Actinomycetes</taxon>
        <taxon>Micrococcales</taxon>
        <taxon>Intrasporangiaceae</taxon>
        <taxon>Arsenicicoccus</taxon>
    </lineage>
</organism>
<feature type="transmembrane region" description="Helical" evidence="5">
    <location>
        <begin position="444"/>
        <end position="473"/>
    </location>
</feature>
<feature type="transmembrane region" description="Helical" evidence="5">
    <location>
        <begin position="276"/>
        <end position="297"/>
    </location>
</feature>
<feature type="transmembrane region" description="Helical" evidence="5">
    <location>
        <begin position="360"/>
        <end position="383"/>
    </location>
</feature>
<keyword evidence="3 5" id="KW-1133">Transmembrane helix</keyword>
<keyword evidence="2 5" id="KW-0812">Transmembrane</keyword>
<feature type="transmembrane region" description="Helical" evidence="5">
    <location>
        <begin position="80"/>
        <end position="103"/>
    </location>
</feature>
<dbReference type="NCBIfam" id="NF004441">
    <property type="entry name" value="PRK05777.1-4"/>
    <property type="match status" value="1"/>
</dbReference>
<feature type="transmembrane region" description="Helical" evidence="5">
    <location>
        <begin position="165"/>
        <end position="183"/>
    </location>
</feature>
<feature type="domain" description="NADH:quinone oxidoreductase/Mrp antiporter transmembrane" evidence="7">
    <location>
        <begin position="159"/>
        <end position="458"/>
    </location>
</feature>
<evidence type="ECO:0000259" key="7">
    <source>
        <dbReference type="Pfam" id="PF00361"/>
    </source>
</evidence>
<feature type="transmembrane region" description="Helical" evidence="5">
    <location>
        <begin position="309"/>
        <end position="328"/>
    </location>
</feature>
<keyword evidence="5" id="KW-1278">Translocase</keyword>
<dbReference type="EC" id="7.1.1.-" evidence="5"/>
<evidence type="ECO:0000256" key="4">
    <source>
        <dbReference type="ARBA" id="ARBA00023136"/>
    </source>
</evidence>
<evidence type="ECO:0000313" key="9">
    <source>
        <dbReference type="Proteomes" id="UP001157109"/>
    </source>
</evidence>
<sequence length="526" mass="54575">MTSLVPSADFVPATINVAAVAPLLIVTVAALLGVLVEAFVPRDKRYVVQLTIAVLGLLGALAAVLTGARTNQTTTVAGAIVIDGPALLVQGSLCVLALIGLLAMSERLGSDHMDAFTRDGASAPGSHAEGLAQRLGATTTEIYPLTMFSVLGMLIFPAAGDLLTLFVALEVLSLPLYVLTGLARRRRLLSQEASLKYFLLGAFSSAFYLFGAALLYGYAGSVRLHDIATAIGTVNGLDGLLLPGVFFVLIGLLFKIGAVPFHAWTPDVYQGAPTAVSGFMAACTKLAAMAALLRVLYVGVAGDRWSFQVALWIVAVLTMVVGSVVTIAQSDIKRMLAYSSIAHAGFILVAVLSFDRAGVASALFYAIAYGFSVIAAFTIVALLRDADGSEATAISQWAGLGRRAPVVAALFTLLMLAFAGIPLTSGFTSKFGVFNAAIAHGGTMGIWLAVIGVLCSAITAWAYFRVILVMYFAEPAPQDAAGAARVVLPSAASTIAIATGVAMTVILGVVPARLLELATQNSQFLP</sequence>
<feature type="transmembrane region" description="Helical" evidence="5">
    <location>
        <begin position="404"/>
        <end position="424"/>
    </location>
</feature>
<dbReference type="RefSeq" id="WP_241443789.1">
    <property type="nucleotide sequence ID" value="NZ_BSUJ01000001.1"/>
</dbReference>
<feature type="transmembrane region" description="Helical" evidence="5">
    <location>
        <begin position="239"/>
        <end position="264"/>
    </location>
</feature>
<dbReference type="NCBIfam" id="TIGR01770">
    <property type="entry name" value="NDH_I_N"/>
    <property type="match status" value="1"/>
</dbReference>
<evidence type="ECO:0000313" key="8">
    <source>
        <dbReference type="EMBL" id="GMA18250.1"/>
    </source>
</evidence>
<evidence type="ECO:0000256" key="6">
    <source>
        <dbReference type="RuleBase" id="RU000320"/>
    </source>
</evidence>
<comment type="similarity">
    <text evidence="5">Belongs to the complex I subunit 2 family.</text>
</comment>
<comment type="caution">
    <text evidence="8">The sequence shown here is derived from an EMBL/GenBank/DDBJ whole genome shotgun (WGS) entry which is preliminary data.</text>
</comment>
<comment type="function">
    <text evidence="5">NDH-1 shuttles electrons from NADH, via FMN and iron-sulfur (Fe-S) centers, to quinones in the respiratory chain. The immediate electron acceptor for the enzyme in this species is believed to be a menaquinone. Couples the redox reaction to proton translocation (for every two electrons transferred, four hydrogen ions are translocated across the cytoplasmic membrane), and thus conserves the redox energy in a proton gradient.</text>
</comment>